<evidence type="ECO:0000313" key="3">
    <source>
        <dbReference type="Proteomes" id="UP000178526"/>
    </source>
</evidence>
<dbReference type="InterPro" id="IPR009875">
    <property type="entry name" value="PilZ_domain"/>
</dbReference>
<proteinExistence type="predicted"/>
<evidence type="ECO:0000313" key="2">
    <source>
        <dbReference type="EMBL" id="OGL40446.1"/>
    </source>
</evidence>
<dbReference type="EMBL" id="MGDB01000098">
    <property type="protein sequence ID" value="OGL40446.1"/>
    <property type="molecule type" value="Genomic_DNA"/>
</dbReference>
<dbReference type="GO" id="GO:0035438">
    <property type="term" value="F:cyclic-di-GMP binding"/>
    <property type="evidence" value="ECO:0007669"/>
    <property type="project" value="InterPro"/>
</dbReference>
<dbReference type="AlphaFoldDB" id="A0A1F7RFV9"/>
<dbReference type="Proteomes" id="UP000178526">
    <property type="component" value="Unassembled WGS sequence"/>
</dbReference>
<dbReference type="Pfam" id="PF07238">
    <property type="entry name" value="PilZ"/>
    <property type="match status" value="1"/>
</dbReference>
<accession>A0A1F7RFV9</accession>
<evidence type="ECO:0000259" key="1">
    <source>
        <dbReference type="Pfam" id="PF07238"/>
    </source>
</evidence>
<name>A0A1F7RFV9_9BACT</name>
<gene>
    <name evidence="2" type="ORF">A2042_00600</name>
</gene>
<comment type="caution">
    <text evidence="2">The sequence shown here is derived from an EMBL/GenBank/DDBJ whole genome shotgun (WGS) entry which is preliminary data.</text>
</comment>
<sequence>MLKKPNKERRKYPRIESIILTAFNYFDQKEYERRQGIARTLNISGNGILIESGCPFNLHSILEITLSLGENHITLSGEVRRAEINETGHYLLGITFINTTPETQKYLLDFIS</sequence>
<dbReference type="SUPFAM" id="SSF141371">
    <property type="entry name" value="PilZ domain-like"/>
    <property type="match status" value="1"/>
</dbReference>
<reference evidence="2 3" key="1">
    <citation type="journal article" date="2016" name="Nat. Commun.">
        <title>Thousands of microbial genomes shed light on interconnected biogeochemical processes in an aquifer system.</title>
        <authorList>
            <person name="Anantharaman K."/>
            <person name="Brown C.T."/>
            <person name="Hug L.A."/>
            <person name="Sharon I."/>
            <person name="Castelle C.J."/>
            <person name="Probst A.J."/>
            <person name="Thomas B.C."/>
            <person name="Singh A."/>
            <person name="Wilkins M.J."/>
            <person name="Karaoz U."/>
            <person name="Brodie E.L."/>
            <person name="Williams K.H."/>
            <person name="Hubbard S.S."/>
            <person name="Banfield J.F."/>
        </authorList>
    </citation>
    <scope>NUCLEOTIDE SEQUENCE [LARGE SCALE GENOMIC DNA]</scope>
</reference>
<organism evidence="2 3">
    <name type="scientific">Candidatus Schekmanbacteria bacterium GWA2_38_11</name>
    <dbReference type="NCBI Taxonomy" id="1817876"/>
    <lineage>
        <taxon>Bacteria</taxon>
        <taxon>Candidatus Schekmaniibacteriota</taxon>
    </lineage>
</organism>
<protein>
    <recommendedName>
        <fullName evidence="1">PilZ domain-containing protein</fullName>
    </recommendedName>
</protein>
<dbReference type="Gene3D" id="2.40.10.220">
    <property type="entry name" value="predicted glycosyltransferase like domains"/>
    <property type="match status" value="1"/>
</dbReference>
<feature type="domain" description="PilZ" evidence="1">
    <location>
        <begin position="8"/>
        <end position="111"/>
    </location>
</feature>